<dbReference type="PROSITE" id="PS00622">
    <property type="entry name" value="HTH_LUXR_1"/>
    <property type="match status" value="1"/>
</dbReference>
<dbReference type="InterPro" id="IPR011006">
    <property type="entry name" value="CheY-like_superfamily"/>
</dbReference>
<dbReference type="PRINTS" id="PR00038">
    <property type="entry name" value="HTHLUXR"/>
</dbReference>
<dbReference type="InterPro" id="IPR036388">
    <property type="entry name" value="WH-like_DNA-bd_sf"/>
</dbReference>
<dbReference type="Gene3D" id="1.10.10.10">
    <property type="entry name" value="Winged helix-like DNA-binding domain superfamily/Winged helix DNA-binding domain"/>
    <property type="match status" value="1"/>
</dbReference>
<dbReference type="GO" id="GO:0000160">
    <property type="term" value="P:phosphorelay signal transduction system"/>
    <property type="evidence" value="ECO:0007669"/>
    <property type="project" value="InterPro"/>
</dbReference>
<evidence type="ECO:0000256" key="4">
    <source>
        <dbReference type="ARBA" id="ARBA00023163"/>
    </source>
</evidence>
<protein>
    <submittedName>
        <fullName evidence="8">Response regulator transcription factor</fullName>
    </submittedName>
</protein>
<feature type="modified residue" description="4-aspartylphosphate" evidence="5">
    <location>
        <position position="53"/>
    </location>
</feature>
<dbReference type="Proteomes" id="UP000294850">
    <property type="component" value="Unassembled WGS sequence"/>
</dbReference>
<dbReference type="SMART" id="SM00421">
    <property type="entry name" value="HTH_LUXR"/>
    <property type="match status" value="1"/>
</dbReference>
<dbReference type="SMART" id="SM00448">
    <property type="entry name" value="REC"/>
    <property type="match status" value="1"/>
</dbReference>
<evidence type="ECO:0000313" key="9">
    <source>
        <dbReference type="Proteomes" id="UP000294850"/>
    </source>
</evidence>
<accession>A0A4R5DQV7</accession>
<organism evidence="8 9">
    <name type="scientific">Dyadobacter psychrotolerans</name>
    <dbReference type="NCBI Taxonomy" id="2541721"/>
    <lineage>
        <taxon>Bacteria</taxon>
        <taxon>Pseudomonadati</taxon>
        <taxon>Bacteroidota</taxon>
        <taxon>Cytophagia</taxon>
        <taxon>Cytophagales</taxon>
        <taxon>Spirosomataceae</taxon>
        <taxon>Dyadobacter</taxon>
    </lineage>
</organism>
<feature type="domain" description="Response regulatory" evidence="7">
    <location>
        <begin position="2"/>
        <end position="118"/>
    </location>
</feature>
<evidence type="ECO:0000256" key="2">
    <source>
        <dbReference type="ARBA" id="ARBA00023015"/>
    </source>
</evidence>
<keyword evidence="1 5" id="KW-0597">Phosphoprotein</keyword>
<proteinExistence type="predicted"/>
<dbReference type="PANTHER" id="PTHR43214:SF41">
    <property type="entry name" value="NITRATE_NITRITE RESPONSE REGULATOR PROTEIN NARP"/>
    <property type="match status" value="1"/>
</dbReference>
<sequence length="208" mass="23753">MNVLIIEDHPLIRKGVKMTISEIDKDAEVMQAGDFMEGLSLLEEFETDVVILDIDIPGGEGIRMINRIREKQEDVRILVHSGHDEKLYALPYMQSGADGFLSKTASHDDFVLAWKTIISRQKYVSDKIQEILLANVGNTDRKVEDPEMCLSSRELHVMRLLGEGKSNKEIAITLQLKENTISTYKKRIYTKLNVNDDRSLMKKIELYG</sequence>
<dbReference type="SUPFAM" id="SSF46894">
    <property type="entry name" value="C-terminal effector domain of the bipartite response regulators"/>
    <property type="match status" value="1"/>
</dbReference>
<feature type="domain" description="HTH luxR-type" evidence="6">
    <location>
        <begin position="143"/>
        <end position="208"/>
    </location>
</feature>
<dbReference type="InterPro" id="IPR001789">
    <property type="entry name" value="Sig_transdc_resp-reg_receiver"/>
</dbReference>
<dbReference type="Gene3D" id="3.40.50.2300">
    <property type="match status" value="1"/>
</dbReference>
<evidence type="ECO:0000256" key="3">
    <source>
        <dbReference type="ARBA" id="ARBA00023125"/>
    </source>
</evidence>
<keyword evidence="2" id="KW-0805">Transcription regulation</keyword>
<dbReference type="InterPro" id="IPR016032">
    <property type="entry name" value="Sig_transdc_resp-reg_C-effctor"/>
</dbReference>
<keyword evidence="9" id="KW-1185">Reference proteome</keyword>
<dbReference type="RefSeq" id="WP_131959015.1">
    <property type="nucleotide sequence ID" value="NZ_SMFL01000005.1"/>
</dbReference>
<dbReference type="GO" id="GO:0003677">
    <property type="term" value="F:DNA binding"/>
    <property type="evidence" value="ECO:0007669"/>
    <property type="project" value="UniProtKB-KW"/>
</dbReference>
<dbReference type="PROSITE" id="PS50110">
    <property type="entry name" value="RESPONSE_REGULATORY"/>
    <property type="match status" value="1"/>
</dbReference>
<dbReference type="PROSITE" id="PS50043">
    <property type="entry name" value="HTH_LUXR_2"/>
    <property type="match status" value="1"/>
</dbReference>
<evidence type="ECO:0000259" key="6">
    <source>
        <dbReference type="PROSITE" id="PS50043"/>
    </source>
</evidence>
<comment type="caution">
    <text evidence="8">The sequence shown here is derived from an EMBL/GenBank/DDBJ whole genome shotgun (WGS) entry which is preliminary data.</text>
</comment>
<evidence type="ECO:0000256" key="5">
    <source>
        <dbReference type="PROSITE-ProRule" id="PRU00169"/>
    </source>
</evidence>
<dbReference type="Pfam" id="PF00072">
    <property type="entry name" value="Response_reg"/>
    <property type="match status" value="1"/>
</dbReference>
<gene>
    <name evidence="8" type="ORF">E0F88_14615</name>
</gene>
<dbReference type="InterPro" id="IPR000792">
    <property type="entry name" value="Tscrpt_reg_LuxR_C"/>
</dbReference>
<keyword evidence="3" id="KW-0238">DNA-binding</keyword>
<reference evidence="8 9" key="1">
    <citation type="submission" date="2019-03" db="EMBL/GenBank/DDBJ databases">
        <title>Dyadobacter AR-3-6 sp. nov., isolated from arctic soil.</title>
        <authorList>
            <person name="Chaudhary D.K."/>
        </authorList>
    </citation>
    <scope>NUCLEOTIDE SEQUENCE [LARGE SCALE GENOMIC DNA]</scope>
    <source>
        <strain evidence="8 9">AR-3-6</strain>
    </source>
</reference>
<dbReference type="AlphaFoldDB" id="A0A4R5DQV7"/>
<dbReference type="InterPro" id="IPR058245">
    <property type="entry name" value="NreC/VraR/RcsB-like_REC"/>
</dbReference>
<dbReference type="CDD" id="cd17535">
    <property type="entry name" value="REC_NarL-like"/>
    <property type="match status" value="1"/>
</dbReference>
<dbReference type="GO" id="GO:0006355">
    <property type="term" value="P:regulation of DNA-templated transcription"/>
    <property type="evidence" value="ECO:0007669"/>
    <property type="project" value="InterPro"/>
</dbReference>
<dbReference type="OrthoDB" id="9797341at2"/>
<evidence type="ECO:0000256" key="1">
    <source>
        <dbReference type="ARBA" id="ARBA00022553"/>
    </source>
</evidence>
<evidence type="ECO:0000313" key="8">
    <source>
        <dbReference type="EMBL" id="TDE14431.1"/>
    </source>
</evidence>
<dbReference type="Pfam" id="PF00196">
    <property type="entry name" value="GerE"/>
    <property type="match status" value="1"/>
</dbReference>
<dbReference type="EMBL" id="SMFL01000005">
    <property type="protein sequence ID" value="TDE14431.1"/>
    <property type="molecule type" value="Genomic_DNA"/>
</dbReference>
<dbReference type="SUPFAM" id="SSF52172">
    <property type="entry name" value="CheY-like"/>
    <property type="match status" value="1"/>
</dbReference>
<dbReference type="CDD" id="cd06170">
    <property type="entry name" value="LuxR_C_like"/>
    <property type="match status" value="1"/>
</dbReference>
<keyword evidence="4" id="KW-0804">Transcription</keyword>
<name>A0A4R5DQV7_9BACT</name>
<dbReference type="InterPro" id="IPR039420">
    <property type="entry name" value="WalR-like"/>
</dbReference>
<dbReference type="PANTHER" id="PTHR43214">
    <property type="entry name" value="TWO-COMPONENT RESPONSE REGULATOR"/>
    <property type="match status" value="1"/>
</dbReference>
<evidence type="ECO:0000259" key="7">
    <source>
        <dbReference type="PROSITE" id="PS50110"/>
    </source>
</evidence>